<sequence>MTVIVIAVSLIWIWPYVQMVFAGSAHYTEQDKREYAFYTPDILKNIPRISPRYAFDFANITGPATHIYAIKFYDTENTSRIDEYLTSLGYKPLGKCNIDNMCWRGADATETVMVRLLKSEKGVAVQVVYDLT</sequence>
<reference evidence="1 2" key="1">
    <citation type="submission" date="2024-03" db="EMBL/GenBank/DDBJ databases">
        <title>Role of Flies in the Dissemination of Carbapenem-Resistant Enterobacteriaceae (CRE): An Epidemiological and Genomic Study in China.</title>
        <authorList>
            <person name="Chen K."/>
            <person name="Zhang R."/>
            <person name="Chen S."/>
        </authorList>
    </citation>
    <scope>NUCLEOTIDE SEQUENCE [LARGE SCALE GENOMIC DNA]</scope>
    <source>
        <strain evidence="2">fly-313</strain>
    </source>
</reference>
<organism evidence="1 2">
    <name type="scientific">Pseudenterobacter timonensis</name>
    <dbReference type="NCBI Taxonomy" id="1755099"/>
    <lineage>
        <taxon>Bacteria</taxon>
        <taxon>Pseudomonadati</taxon>
        <taxon>Pseudomonadota</taxon>
        <taxon>Gammaproteobacteria</taxon>
        <taxon>Enterobacterales</taxon>
        <taxon>Enterobacteriaceae</taxon>
        <taxon>Pseudenterobacter</taxon>
    </lineage>
</organism>
<accession>A0ABV4A3E8</accession>
<dbReference type="Proteomes" id="UP001561463">
    <property type="component" value="Unassembled WGS sequence"/>
</dbReference>
<dbReference type="RefSeq" id="WP_369496916.1">
    <property type="nucleotide sequence ID" value="NZ_JBFZPZ010000002.1"/>
</dbReference>
<evidence type="ECO:0000313" key="2">
    <source>
        <dbReference type="Proteomes" id="UP001561463"/>
    </source>
</evidence>
<evidence type="ECO:0000313" key="1">
    <source>
        <dbReference type="EMBL" id="MEX9251692.1"/>
    </source>
</evidence>
<gene>
    <name evidence="1" type="ORF">AB7Z85_04065</name>
</gene>
<proteinExistence type="predicted"/>
<name>A0ABV4A3E8_9ENTR</name>
<keyword evidence="2" id="KW-1185">Reference proteome</keyword>
<dbReference type="EMBL" id="JBFZPZ010000002">
    <property type="protein sequence ID" value="MEX9251692.1"/>
    <property type="molecule type" value="Genomic_DNA"/>
</dbReference>
<comment type="caution">
    <text evidence="1">The sequence shown here is derived from an EMBL/GenBank/DDBJ whole genome shotgun (WGS) entry which is preliminary data.</text>
</comment>
<protein>
    <submittedName>
        <fullName evidence="1">Uncharacterized protein</fullName>
    </submittedName>
</protein>